<organism evidence="1 2">
    <name type="scientific">Ancylostoma caninum</name>
    <name type="common">Dog hookworm</name>
    <dbReference type="NCBI Taxonomy" id="29170"/>
    <lineage>
        <taxon>Eukaryota</taxon>
        <taxon>Metazoa</taxon>
        <taxon>Ecdysozoa</taxon>
        <taxon>Nematoda</taxon>
        <taxon>Chromadorea</taxon>
        <taxon>Rhabditida</taxon>
        <taxon>Rhabditina</taxon>
        <taxon>Rhabditomorpha</taxon>
        <taxon>Strongyloidea</taxon>
        <taxon>Ancylostomatidae</taxon>
        <taxon>Ancylostomatinae</taxon>
        <taxon>Ancylostoma</taxon>
    </lineage>
</organism>
<dbReference type="AlphaFoldDB" id="A0A368H9K7"/>
<proteinExistence type="predicted"/>
<sequence>MGPLQESQQALASFRLYYNTYMLPSVYMVHFFRISPTTTLCNLKFLSLGACPLDDVNCVLPALKGMCSLERFLYCETPLVEKTEEIAKELPSVRLIPHYL</sequence>
<evidence type="ECO:0000313" key="2">
    <source>
        <dbReference type="Proteomes" id="UP000252519"/>
    </source>
</evidence>
<evidence type="ECO:0000313" key="1">
    <source>
        <dbReference type="EMBL" id="RCN52309.1"/>
    </source>
</evidence>
<dbReference type="EMBL" id="JOJR01000007">
    <property type="protein sequence ID" value="RCN52309.1"/>
    <property type="molecule type" value="Genomic_DNA"/>
</dbReference>
<dbReference type="STRING" id="29170.A0A368H9K7"/>
<gene>
    <name evidence="1" type="ORF">ANCCAN_01349</name>
</gene>
<comment type="caution">
    <text evidence="1">The sequence shown here is derived from an EMBL/GenBank/DDBJ whole genome shotgun (WGS) entry which is preliminary data.</text>
</comment>
<accession>A0A368H9K7</accession>
<dbReference type="Proteomes" id="UP000252519">
    <property type="component" value="Unassembled WGS sequence"/>
</dbReference>
<name>A0A368H9K7_ANCCA</name>
<reference evidence="1 2" key="1">
    <citation type="submission" date="2014-10" db="EMBL/GenBank/DDBJ databases">
        <title>Draft genome of the hookworm Ancylostoma caninum.</title>
        <authorList>
            <person name="Mitreva M."/>
        </authorList>
    </citation>
    <scope>NUCLEOTIDE SEQUENCE [LARGE SCALE GENOMIC DNA]</scope>
    <source>
        <strain evidence="1 2">Baltimore</strain>
    </source>
</reference>
<protein>
    <submittedName>
        <fullName evidence="1">Uncharacterized protein</fullName>
    </submittedName>
</protein>
<dbReference type="OrthoDB" id="1658at2759"/>
<keyword evidence="2" id="KW-1185">Reference proteome</keyword>